<dbReference type="PANTHER" id="PTHR43157:SF73">
    <property type="entry name" value="WW DOMAIN-CONTAINING OXIDOREDUCTASE-LIKE PROTEIN"/>
    <property type="match status" value="1"/>
</dbReference>
<feature type="compositionally biased region" description="Acidic residues" evidence="2">
    <location>
        <begin position="1"/>
        <end position="12"/>
    </location>
</feature>
<dbReference type="Proteomes" id="UP000299102">
    <property type="component" value="Unassembled WGS sequence"/>
</dbReference>
<dbReference type="OrthoDB" id="191139at2759"/>
<dbReference type="STRING" id="151549.A0A4C1THW2"/>
<organism evidence="3 4">
    <name type="scientific">Eumeta variegata</name>
    <name type="common">Bagworm moth</name>
    <name type="synonym">Eumeta japonica</name>
    <dbReference type="NCBI Taxonomy" id="151549"/>
    <lineage>
        <taxon>Eukaryota</taxon>
        <taxon>Metazoa</taxon>
        <taxon>Ecdysozoa</taxon>
        <taxon>Arthropoda</taxon>
        <taxon>Hexapoda</taxon>
        <taxon>Insecta</taxon>
        <taxon>Pterygota</taxon>
        <taxon>Neoptera</taxon>
        <taxon>Endopterygota</taxon>
        <taxon>Lepidoptera</taxon>
        <taxon>Glossata</taxon>
        <taxon>Ditrysia</taxon>
        <taxon>Tineoidea</taxon>
        <taxon>Psychidae</taxon>
        <taxon>Oiketicinae</taxon>
        <taxon>Eumeta</taxon>
    </lineage>
</organism>
<dbReference type="PANTHER" id="PTHR43157">
    <property type="entry name" value="PHOSPHATIDYLINOSITOL-GLYCAN BIOSYNTHESIS CLASS F PROTEIN-RELATED"/>
    <property type="match status" value="1"/>
</dbReference>
<dbReference type="Gene3D" id="3.40.50.720">
    <property type="entry name" value="NAD(P)-binding Rossmann-like Domain"/>
    <property type="match status" value="1"/>
</dbReference>
<dbReference type="CDD" id="cd05327">
    <property type="entry name" value="retinol-DH_like_SDR_c_like"/>
    <property type="match status" value="1"/>
</dbReference>
<feature type="region of interest" description="Disordered" evidence="2">
    <location>
        <begin position="1"/>
        <end position="44"/>
    </location>
</feature>
<evidence type="ECO:0000256" key="1">
    <source>
        <dbReference type="ARBA" id="ARBA00023002"/>
    </source>
</evidence>
<dbReference type="InterPro" id="IPR002347">
    <property type="entry name" value="SDR_fam"/>
</dbReference>
<gene>
    <name evidence="3" type="ORF">EVAR_79349_1</name>
</gene>
<proteinExistence type="predicted"/>
<evidence type="ECO:0000256" key="2">
    <source>
        <dbReference type="SAM" id="MobiDB-lite"/>
    </source>
</evidence>
<accession>A0A4C1THW2</accession>
<keyword evidence="4" id="KW-1185">Reference proteome</keyword>
<comment type="caution">
    <text evidence="3">The sequence shown here is derived from an EMBL/GenBank/DDBJ whole genome shotgun (WGS) entry which is preliminary data.</text>
</comment>
<dbReference type="AlphaFoldDB" id="A0A4C1THW2"/>
<sequence>MEGEPSDREEEGGVGNRNFHSLVEAQQRRKRNSGGSATKEAASSRPLIGLSDCRRLRHPLPRTSFLRRCSPVTPLRSVRPRLVDDEHRRVDIATAYAVQDLNGRESGWCRSARRLDGCTAVVTGCNTGIGKETALDFYKRGARVIMACRDTESAGKAKQQIEQTCLCEKNNGTLVVRQLDLSNFASIEAFAKRVLSENGNDIRILVNNAGVMMHPEGRSADGFEVHMATNHLGHALLTLLLLPRIRASAPARIIFVSSYLHQYYPLDIDDLNFEKTNYDPYGAYCRSKAANVMFARALADKLKEHRIEGVTTYSLHPGVIRTEISRHFSSTYWPGATWIFNNVLGIFLKSPRCGAQTTIYCAVDEACANESGLYYSDCAVKDSSKETQIKENVNRLWEVTMKALKSENYDPFT</sequence>
<dbReference type="Pfam" id="PF00106">
    <property type="entry name" value="adh_short"/>
    <property type="match status" value="1"/>
</dbReference>
<dbReference type="GO" id="GO:0016491">
    <property type="term" value="F:oxidoreductase activity"/>
    <property type="evidence" value="ECO:0007669"/>
    <property type="project" value="UniProtKB-KW"/>
</dbReference>
<evidence type="ECO:0000313" key="3">
    <source>
        <dbReference type="EMBL" id="GBP13017.1"/>
    </source>
</evidence>
<dbReference type="SUPFAM" id="SSF51735">
    <property type="entry name" value="NAD(P)-binding Rossmann-fold domains"/>
    <property type="match status" value="1"/>
</dbReference>
<evidence type="ECO:0000313" key="4">
    <source>
        <dbReference type="Proteomes" id="UP000299102"/>
    </source>
</evidence>
<evidence type="ECO:0008006" key="5">
    <source>
        <dbReference type="Google" id="ProtNLM"/>
    </source>
</evidence>
<name>A0A4C1THW2_EUMVA</name>
<dbReference type="EMBL" id="BGZK01000054">
    <property type="protein sequence ID" value="GBP13017.1"/>
    <property type="molecule type" value="Genomic_DNA"/>
</dbReference>
<protein>
    <recommendedName>
        <fullName evidence="5">Retinol dehydrogenase 11</fullName>
    </recommendedName>
</protein>
<reference evidence="3 4" key="1">
    <citation type="journal article" date="2019" name="Commun. Biol.">
        <title>The bagworm genome reveals a unique fibroin gene that provides high tensile strength.</title>
        <authorList>
            <person name="Kono N."/>
            <person name="Nakamura H."/>
            <person name="Ohtoshi R."/>
            <person name="Tomita M."/>
            <person name="Numata K."/>
            <person name="Arakawa K."/>
        </authorList>
    </citation>
    <scope>NUCLEOTIDE SEQUENCE [LARGE SCALE GENOMIC DNA]</scope>
</reference>
<dbReference type="InterPro" id="IPR036291">
    <property type="entry name" value="NAD(P)-bd_dom_sf"/>
</dbReference>
<dbReference type="PRINTS" id="PR00081">
    <property type="entry name" value="GDHRDH"/>
</dbReference>
<keyword evidence="1" id="KW-0560">Oxidoreductase</keyword>